<feature type="transmembrane region" description="Helical" evidence="1">
    <location>
        <begin position="325"/>
        <end position="346"/>
    </location>
</feature>
<evidence type="ECO:0000256" key="1">
    <source>
        <dbReference type="SAM" id="Phobius"/>
    </source>
</evidence>
<evidence type="ECO:0000313" key="4">
    <source>
        <dbReference type="Proteomes" id="UP000095751"/>
    </source>
</evidence>
<organism evidence="3 4">
    <name type="scientific">Fragilariopsis cylindrus CCMP1102</name>
    <dbReference type="NCBI Taxonomy" id="635003"/>
    <lineage>
        <taxon>Eukaryota</taxon>
        <taxon>Sar</taxon>
        <taxon>Stramenopiles</taxon>
        <taxon>Ochrophyta</taxon>
        <taxon>Bacillariophyta</taxon>
        <taxon>Bacillariophyceae</taxon>
        <taxon>Bacillariophycidae</taxon>
        <taxon>Bacillariales</taxon>
        <taxon>Bacillariaceae</taxon>
        <taxon>Fragilariopsis</taxon>
    </lineage>
</organism>
<keyword evidence="1" id="KW-0472">Membrane</keyword>
<dbReference type="InterPro" id="IPR027417">
    <property type="entry name" value="P-loop_NTPase"/>
</dbReference>
<dbReference type="InParanoid" id="A0A1E7F7Y8"/>
<dbReference type="KEGG" id="fcy:FRACYDRAFT_240815"/>
<name>A0A1E7F7Y8_9STRA</name>
<evidence type="ECO:0000313" key="3">
    <source>
        <dbReference type="EMBL" id="OEU14280.1"/>
    </source>
</evidence>
<gene>
    <name evidence="3" type="ORF">FRACYDRAFT_240815</name>
</gene>
<keyword evidence="1" id="KW-1133">Transmembrane helix</keyword>
<dbReference type="Pfam" id="PF17784">
    <property type="entry name" value="Sulfotransfer_4"/>
    <property type="match status" value="1"/>
</dbReference>
<dbReference type="Gene3D" id="3.40.50.300">
    <property type="entry name" value="P-loop containing nucleotide triphosphate hydrolases"/>
    <property type="match status" value="1"/>
</dbReference>
<dbReference type="InterPro" id="IPR040632">
    <property type="entry name" value="Sulfotransfer_4"/>
</dbReference>
<feature type="chain" id="PRO_5009192778" evidence="2">
    <location>
        <begin position="31"/>
        <end position="372"/>
    </location>
</feature>
<accession>A0A1E7F7Y8</accession>
<keyword evidence="4" id="KW-1185">Reference proteome</keyword>
<protein>
    <submittedName>
        <fullName evidence="3">Uncharacterized protein</fullName>
    </submittedName>
</protein>
<dbReference type="OrthoDB" id="408152at2759"/>
<evidence type="ECO:0000256" key="2">
    <source>
        <dbReference type="SAM" id="SignalP"/>
    </source>
</evidence>
<dbReference type="PANTHER" id="PTHR36978:SF4">
    <property type="entry name" value="P-LOOP CONTAINING NUCLEOSIDE TRIPHOSPHATE HYDROLASE PROTEIN"/>
    <property type="match status" value="1"/>
</dbReference>
<dbReference type="EMBL" id="KV784360">
    <property type="protein sequence ID" value="OEU14280.1"/>
    <property type="molecule type" value="Genomic_DNA"/>
</dbReference>
<proteinExistence type="predicted"/>
<keyword evidence="1" id="KW-0812">Transmembrane</keyword>
<feature type="signal peptide" evidence="2">
    <location>
        <begin position="1"/>
        <end position="30"/>
    </location>
</feature>
<dbReference type="Proteomes" id="UP000095751">
    <property type="component" value="Unassembled WGS sequence"/>
</dbReference>
<reference evidence="3 4" key="1">
    <citation type="submission" date="2016-09" db="EMBL/GenBank/DDBJ databases">
        <title>Extensive genetic diversity and differential bi-allelic expression allows diatom success in the polar Southern Ocean.</title>
        <authorList>
            <consortium name="DOE Joint Genome Institute"/>
            <person name="Mock T."/>
            <person name="Otillar R.P."/>
            <person name="Strauss J."/>
            <person name="Dupont C."/>
            <person name="Frickenhaus S."/>
            <person name="Maumus F."/>
            <person name="Mcmullan M."/>
            <person name="Sanges R."/>
            <person name="Schmutz J."/>
            <person name="Toseland A."/>
            <person name="Valas R."/>
            <person name="Veluchamy A."/>
            <person name="Ward B.J."/>
            <person name="Allen A."/>
            <person name="Barry K."/>
            <person name="Falciatore A."/>
            <person name="Ferrante M."/>
            <person name="Fortunato A.E."/>
            <person name="Gloeckner G."/>
            <person name="Gruber A."/>
            <person name="Hipkin R."/>
            <person name="Janech M."/>
            <person name="Kroth P."/>
            <person name="Leese F."/>
            <person name="Lindquist E."/>
            <person name="Lyon B.R."/>
            <person name="Martin J."/>
            <person name="Mayer C."/>
            <person name="Parker M."/>
            <person name="Quesneville H."/>
            <person name="Raymond J."/>
            <person name="Uhlig C."/>
            <person name="Valentin K.U."/>
            <person name="Worden A.Z."/>
            <person name="Armbrust E.V."/>
            <person name="Bowler C."/>
            <person name="Green B."/>
            <person name="Moulton V."/>
            <person name="Van Oosterhout C."/>
            <person name="Grigoriev I."/>
        </authorList>
    </citation>
    <scope>NUCLEOTIDE SEQUENCE [LARGE SCALE GENOMIC DNA]</scope>
    <source>
        <strain evidence="3 4">CCMP1102</strain>
    </source>
</reference>
<dbReference type="AlphaFoldDB" id="A0A1E7F7Y8"/>
<sequence length="372" mass="42077">MATLMISSSLLLFVAILAAFFASIPTNVAASASTIQAKHVVGAGLGRTGTMSFKESIVQLGLGPAFHMEDAFKHPEFIPLWQELESLSPLELNDSNEPIWWNNESLMTPNKRRVEILSEILLGANNNGEFRSVDSAFLARSSMDFPTCIYFRDIIEVYKQVVTDPREVKVVLTTRSTGNKWAGSVRDSILNWIPSIRQFGMTLTIYTFPLFWNADELAGSTFNRLFPVNLQDYNDKKMELLLSQYHDNWNSYVRTTMQSYANENNLDLDEVFLEFQVQEGWEPLCNFLGAVGNKDKDDNSNNNQLRCPEAGAPYPHVNDKKKYKSFLVCINIFGYLWTLILFYIPLKCTMLIAGGRRSSVGDTAPTEKLKET</sequence>
<dbReference type="PANTHER" id="PTHR36978">
    <property type="entry name" value="P-LOOP CONTAINING NUCLEOTIDE TRIPHOSPHATE HYDROLASE"/>
    <property type="match status" value="1"/>
</dbReference>
<keyword evidence="2" id="KW-0732">Signal</keyword>